<dbReference type="GO" id="GO:0007264">
    <property type="term" value="P:small GTPase-mediated signal transduction"/>
    <property type="evidence" value="ECO:0007669"/>
    <property type="project" value="InterPro"/>
</dbReference>
<keyword evidence="3" id="KW-0597">Phosphoprotein</keyword>
<evidence type="ECO:0000259" key="7">
    <source>
        <dbReference type="PROSITE" id="PS51650"/>
    </source>
</evidence>
<dbReference type="InterPro" id="IPR032376">
    <property type="entry name" value="DOCK_N"/>
</dbReference>
<dbReference type="InterPro" id="IPR043162">
    <property type="entry name" value="DOCK_C_lobe_C"/>
</dbReference>
<dbReference type="Pfam" id="PF20421">
    <property type="entry name" value="DHR-2_Lobe_C"/>
    <property type="match status" value="1"/>
</dbReference>
<comment type="similarity">
    <text evidence="5">Belongs to the DOCK family.</text>
</comment>
<dbReference type="FunFam" id="1.20.58.740:FF:000004">
    <property type="entry name" value="Dedicator of cytokinesis protein 1"/>
    <property type="match status" value="1"/>
</dbReference>
<dbReference type="Pfam" id="PF20422">
    <property type="entry name" value="DHR-2_Lobe_B"/>
    <property type="match status" value="1"/>
</dbReference>
<dbReference type="InterPro" id="IPR042455">
    <property type="entry name" value="DOCK_N_sub1"/>
</dbReference>
<dbReference type="PANTHER" id="PTHR45653:SF3">
    <property type="entry name" value="DEDICATOR OF CYTOKINESIS PROTEIN 5"/>
    <property type="match status" value="1"/>
</dbReference>
<dbReference type="PANTHER" id="PTHR45653">
    <property type="entry name" value="DEDICATOR OF CYTOKINESIS"/>
    <property type="match status" value="1"/>
</dbReference>
<dbReference type="GeneTree" id="ENSGT00940000157734"/>
<dbReference type="Ensembl" id="ENSHHUT00000028377.1">
    <property type="protein sequence ID" value="ENSHHUP00000027290.1"/>
    <property type="gene ID" value="ENSHHUG00000017178.1"/>
</dbReference>
<name>A0A4W5LQ57_9TELE</name>
<dbReference type="InterPro" id="IPR016024">
    <property type="entry name" value="ARM-type_fold"/>
</dbReference>
<feature type="domain" description="C2 DOCK-type" evidence="7">
    <location>
        <begin position="319"/>
        <end position="494"/>
    </location>
</feature>
<keyword evidence="2" id="KW-0963">Cytoplasm</keyword>
<dbReference type="PROSITE" id="PS51650">
    <property type="entry name" value="C2_DOCK"/>
    <property type="match status" value="1"/>
</dbReference>
<reference evidence="9" key="3">
    <citation type="submission" date="2025-09" db="UniProtKB">
        <authorList>
            <consortium name="Ensembl"/>
        </authorList>
    </citation>
    <scope>IDENTIFICATION</scope>
</reference>
<dbReference type="GO" id="GO:0016477">
    <property type="term" value="P:cell migration"/>
    <property type="evidence" value="ECO:0007669"/>
    <property type="project" value="TreeGrafter"/>
</dbReference>
<comment type="subcellular location">
    <subcellularLocation>
        <location evidence="1">Cytoplasm</location>
    </subcellularLocation>
</comment>
<dbReference type="GO" id="GO:0031267">
    <property type="term" value="F:small GTPase binding"/>
    <property type="evidence" value="ECO:0007669"/>
    <property type="project" value="TreeGrafter"/>
</dbReference>
<dbReference type="Gene3D" id="1.20.58.740">
    <property type="match status" value="1"/>
</dbReference>
<evidence type="ECO:0000256" key="6">
    <source>
        <dbReference type="SAM" id="MobiDB-lite"/>
    </source>
</evidence>
<proteinExistence type="inferred from homology"/>
<dbReference type="InterPro" id="IPR035892">
    <property type="entry name" value="C2_domain_sf"/>
</dbReference>
<dbReference type="Gene3D" id="1.20.1270.350">
    <property type="entry name" value="Dedicator of cytokinesis N-terminal subdomain"/>
    <property type="match status" value="1"/>
</dbReference>
<feature type="domain" description="DOCKER" evidence="8">
    <location>
        <begin position="1073"/>
        <end position="1372"/>
    </location>
</feature>
<evidence type="ECO:0000256" key="4">
    <source>
        <dbReference type="ARBA" id="ARBA00022658"/>
    </source>
</evidence>
<dbReference type="InterPro" id="IPR046770">
    <property type="entry name" value="DOCKER_Lobe_B"/>
</dbReference>
<organism evidence="9 10">
    <name type="scientific">Hucho hucho</name>
    <name type="common">huchen</name>
    <dbReference type="NCBI Taxonomy" id="62062"/>
    <lineage>
        <taxon>Eukaryota</taxon>
        <taxon>Metazoa</taxon>
        <taxon>Chordata</taxon>
        <taxon>Craniata</taxon>
        <taxon>Vertebrata</taxon>
        <taxon>Euteleostomi</taxon>
        <taxon>Actinopterygii</taxon>
        <taxon>Neopterygii</taxon>
        <taxon>Teleostei</taxon>
        <taxon>Protacanthopterygii</taxon>
        <taxon>Salmoniformes</taxon>
        <taxon>Salmonidae</taxon>
        <taxon>Salmoninae</taxon>
        <taxon>Hucho</taxon>
    </lineage>
</organism>
<keyword evidence="10" id="KW-1185">Reference proteome</keyword>
<dbReference type="Pfam" id="PF23554">
    <property type="entry name" value="TPR_DOCK"/>
    <property type="match status" value="2"/>
</dbReference>
<dbReference type="GO" id="GO:0005737">
    <property type="term" value="C:cytoplasm"/>
    <property type="evidence" value="ECO:0007669"/>
    <property type="project" value="UniProtKB-SubCell"/>
</dbReference>
<reference evidence="9" key="2">
    <citation type="submission" date="2025-08" db="UniProtKB">
        <authorList>
            <consortium name="Ensembl"/>
        </authorList>
    </citation>
    <scope>IDENTIFICATION</scope>
</reference>
<dbReference type="PROSITE" id="PS51651">
    <property type="entry name" value="DOCKER"/>
    <property type="match status" value="1"/>
</dbReference>
<dbReference type="InterPro" id="IPR027007">
    <property type="entry name" value="C2_DOCK-type_domain"/>
</dbReference>
<evidence type="ECO:0000313" key="9">
    <source>
        <dbReference type="Ensembl" id="ENSHHUP00000027290.1"/>
    </source>
</evidence>
<reference evidence="10" key="1">
    <citation type="submission" date="2018-06" db="EMBL/GenBank/DDBJ databases">
        <title>Genome assembly of Danube salmon.</title>
        <authorList>
            <person name="Macqueen D.J."/>
            <person name="Gundappa M.K."/>
        </authorList>
    </citation>
    <scope>NUCLEOTIDE SEQUENCE [LARGE SCALE GENOMIC DNA]</scope>
</reference>
<dbReference type="Pfam" id="PF16172">
    <property type="entry name" value="DOCK_N"/>
    <property type="match status" value="1"/>
</dbReference>
<dbReference type="InterPro" id="IPR043161">
    <property type="entry name" value="DOCK_C_lobe_A"/>
</dbReference>
<protein>
    <submittedName>
        <fullName evidence="9">Dedicator of cytokinesis 5</fullName>
    </submittedName>
</protein>
<dbReference type="GO" id="GO:0005085">
    <property type="term" value="F:guanyl-nucleotide exchange factor activity"/>
    <property type="evidence" value="ECO:0007669"/>
    <property type="project" value="UniProtKB-KW"/>
</dbReference>
<dbReference type="Pfam" id="PF06920">
    <property type="entry name" value="DHR-2_Lobe_A"/>
    <property type="match status" value="1"/>
</dbReference>
<evidence type="ECO:0000313" key="10">
    <source>
        <dbReference type="Proteomes" id="UP000314982"/>
    </source>
</evidence>
<sequence length="1474" mass="169154">DLPLVLELGATLREWAQIWHKLYVNNKTTLFRGVQQMAYSLIEYRSQIVSGTLPKDDLVELRKKVTAKIDYGNRILGLDLVVRDDAGNTLDPDCTSTVSLFRAFETASRSIDDRIQEEKQNLEMRRQSLFSTVHTYSLLMNLKNFVCNIGEDAELLMSLYDPDQSEFISENFLVRWDSMGMPKEIEKLNNLPALFTDLSSSDLIRPRLFLVCQIIRVGSMELKEGKKHTGGLRRPFGVAVMDITDIAHGKALLIFTSSVLLTISSLIGPAGFSGLFVTLKLLPGDLSQVRKDYSHFVDRTTAIVRKMGFPEIILPGYVRNDIYVTLLQGEFDRGKKTSPKNVEVMLSVLDDDGNLMEKAIFPGAGYDGITEYKSVIYYQVKQPSWNETVKVQVTYQHPRCFCQDKRALDKSEKPFGMAFVRLMKGDGTTLRDGRHDLIVYKVDVKKTEDAKTYLTLPGSWAEVEEKERQTGKTFQHSGVIPVTKDSFQIGTLTCSTKLTQNVDLLGLLNWRSNPEELDQNLQRLMEVEGGEIVKFLQDTLDALFNIMMETSEKDTYDNLVFNALVFIITLIGDIKFQHFNPVLETYINKHFSATLAYMYCGASLVKTQLYNNLCLKTEPNDDTFEWSLFVFDPTECRDVLLPMLTDQLSGQLDDHSNKPDHEACVQLLSTVLDNLDCKDVGPTRGHVQLIMERLLRRVNRTVISMSRTSPLIGQYLACMTAILKQMDDMHYAHYISTFKTRQDIIDFLMETFIMFKDLMGNVFPSDWMTMNLLQIGVFLRAINQYSEVLNMYFLDQTHFELQLWNNYFHLTVAFLTHKSLQLESFSQEKRNKILNKYGDMRKSIGFKIRDMWYNLGPHKMKFIPAMVGPILEATLAPEPELRKAIIPIFFDMMQCEHNFTPSRTFDMFENELITKLDQEVEGGRGDEQYKILLEKTLLEHCRRHRYLSQSGEELALLLSSLLEKLLAYRTITHDESPELRMSCTVNVLNFYKEKKREDIYIRYLYKLRDLHLVCENYTEAAYTLLLHAELLEWSDKPCAPHLIPGDGQHVWTQQELKERLFQEIICYLDKGKKQQAQFYENIMHAMRPQPEYFAVGYYGLGFPTFLRNKVFIYRGKEYEWLEDFSLKLLSQFPNAARMTSTAPPGDNICNSQGQHIQCFTVKPVLTVPTQFKDKGVPEQILNYYRTNEVNQFQYSRPFRKGAKNPDNEFATMWIERTTYITSYYFPGILKWFEVKSISVEEISPLQNAVETMEMANEKLSNLVQQQACDSSTSVHPLSMMLNGIVDPAVMGGYTNYEKAFFTDTYIHEHPEDLESIEVLKHLIALQIPLLAYGIRIHGEKSTEQLKPLHNRLLTCFSDLRERVEKHYGVITLRKKSRVGSVVMPYILSSTLRRMSTVSILSTTSSGLSSGSASSDGPSRRSSSQESVFHLLLFPPSFSLLPPPRRQSPSSLPPFSLAVFLSLCCSGGQFVVLCL</sequence>
<dbReference type="InterPro" id="IPR056372">
    <property type="entry name" value="TPR_DOCK"/>
</dbReference>
<accession>A0A4W5LQ57</accession>
<dbReference type="Gene3D" id="2.60.40.150">
    <property type="entry name" value="C2 domain"/>
    <property type="match status" value="1"/>
</dbReference>
<dbReference type="InterPro" id="IPR046769">
    <property type="entry name" value="DOCKER_Lobe_A"/>
</dbReference>
<dbReference type="Pfam" id="PF14429">
    <property type="entry name" value="DOCK-C2"/>
    <property type="match status" value="1"/>
</dbReference>
<feature type="region of interest" description="Disordered" evidence="6">
    <location>
        <begin position="1402"/>
        <end position="1421"/>
    </location>
</feature>
<dbReference type="GO" id="GO:0007520">
    <property type="term" value="P:myoblast fusion"/>
    <property type="evidence" value="ECO:0007669"/>
    <property type="project" value="TreeGrafter"/>
</dbReference>
<dbReference type="InterPro" id="IPR027357">
    <property type="entry name" value="DOCKER_dom"/>
</dbReference>
<dbReference type="SUPFAM" id="SSF48371">
    <property type="entry name" value="ARM repeat"/>
    <property type="match status" value="1"/>
</dbReference>
<dbReference type="GO" id="GO:0005886">
    <property type="term" value="C:plasma membrane"/>
    <property type="evidence" value="ECO:0007669"/>
    <property type="project" value="TreeGrafter"/>
</dbReference>
<dbReference type="Proteomes" id="UP000314982">
    <property type="component" value="Unassembled WGS sequence"/>
</dbReference>
<keyword evidence="4" id="KW-0344">Guanine-nucleotide releasing factor</keyword>
<dbReference type="Gene3D" id="1.25.40.410">
    <property type="match status" value="1"/>
</dbReference>
<dbReference type="InterPro" id="IPR026791">
    <property type="entry name" value="DOCK"/>
</dbReference>
<evidence type="ECO:0000256" key="1">
    <source>
        <dbReference type="ARBA" id="ARBA00004496"/>
    </source>
</evidence>
<dbReference type="InterPro" id="IPR046773">
    <property type="entry name" value="DOCKER_Lobe_C"/>
</dbReference>
<evidence type="ECO:0000259" key="8">
    <source>
        <dbReference type="PROSITE" id="PS51651"/>
    </source>
</evidence>
<evidence type="ECO:0000256" key="3">
    <source>
        <dbReference type="ARBA" id="ARBA00022553"/>
    </source>
</evidence>
<evidence type="ECO:0000256" key="5">
    <source>
        <dbReference type="PROSITE-ProRule" id="PRU00983"/>
    </source>
</evidence>
<evidence type="ECO:0000256" key="2">
    <source>
        <dbReference type="ARBA" id="ARBA00022490"/>
    </source>
</evidence>
<dbReference type="FunFam" id="1.20.1270.350:FF:000001">
    <property type="entry name" value="dedicator of cytokinesis protein 4"/>
    <property type="match status" value="1"/>
</dbReference>